<comment type="subunit">
    <text evidence="10">Homopentamer.</text>
</comment>
<keyword evidence="4 10" id="KW-1003">Cell membrane</keyword>
<dbReference type="KEGG" id="chn:A605_04370"/>
<evidence type="ECO:0000256" key="4">
    <source>
        <dbReference type="ARBA" id="ARBA00022475"/>
    </source>
</evidence>
<evidence type="ECO:0000256" key="2">
    <source>
        <dbReference type="ARBA" id="ARBA00007254"/>
    </source>
</evidence>
<keyword evidence="7 10" id="KW-0406">Ion transport</keyword>
<comment type="function">
    <text evidence="10">Channel that opens in response to stretch forces in the membrane lipid bilayer. May participate in the regulation of osmotic pressure changes within the cell.</text>
</comment>
<dbReference type="NCBIfam" id="TIGR00220">
    <property type="entry name" value="mscL"/>
    <property type="match status" value="1"/>
</dbReference>
<evidence type="ECO:0000313" key="11">
    <source>
        <dbReference type="EMBL" id="AGF71885.1"/>
    </source>
</evidence>
<keyword evidence="3 10" id="KW-0813">Transport</keyword>
<dbReference type="Gene3D" id="1.10.1200.120">
    <property type="entry name" value="Large-conductance mechanosensitive channel, MscL, domain 1"/>
    <property type="match status" value="1"/>
</dbReference>
<dbReference type="PANTHER" id="PTHR30266">
    <property type="entry name" value="MECHANOSENSITIVE CHANNEL MSCL"/>
    <property type="match status" value="1"/>
</dbReference>
<dbReference type="PATRIC" id="fig|1121362.3.peg.878"/>
<dbReference type="GO" id="GO:0005886">
    <property type="term" value="C:plasma membrane"/>
    <property type="evidence" value="ECO:0007669"/>
    <property type="project" value="UniProtKB-SubCell"/>
</dbReference>
<keyword evidence="5 10" id="KW-0812">Transmembrane</keyword>
<comment type="similarity">
    <text evidence="2 10">Belongs to the MscL family.</text>
</comment>
<name>M1NWL8_9CORY</name>
<keyword evidence="12" id="KW-1185">Reference proteome</keyword>
<proteinExistence type="inferred from homology"/>
<dbReference type="PROSITE" id="PS01327">
    <property type="entry name" value="MSCL"/>
    <property type="match status" value="1"/>
</dbReference>
<dbReference type="Pfam" id="PF01741">
    <property type="entry name" value="MscL"/>
    <property type="match status" value="1"/>
</dbReference>
<dbReference type="GO" id="GO:0008381">
    <property type="term" value="F:mechanosensitive monoatomic ion channel activity"/>
    <property type="evidence" value="ECO:0007669"/>
    <property type="project" value="UniProtKB-UniRule"/>
</dbReference>
<dbReference type="SUPFAM" id="SSF81330">
    <property type="entry name" value="Gated mechanosensitive channel"/>
    <property type="match status" value="1"/>
</dbReference>
<keyword evidence="8 10" id="KW-0472">Membrane</keyword>
<feature type="transmembrane region" description="Helical" evidence="10">
    <location>
        <begin position="29"/>
        <end position="49"/>
    </location>
</feature>
<evidence type="ECO:0000256" key="1">
    <source>
        <dbReference type="ARBA" id="ARBA00004651"/>
    </source>
</evidence>
<accession>M1NWL8</accession>
<dbReference type="Proteomes" id="UP000011723">
    <property type="component" value="Chromosome"/>
</dbReference>
<evidence type="ECO:0000256" key="7">
    <source>
        <dbReference type="ARBA" id="ARBA00023065"/>
    </source>
</evidence>
<keyword evidence="9 10" id="KW-0407">Ion channel</keyword>
<evidence type="ECO:0000256" key="9">
    <source>
        <dbReference type="ARBA" id="ARBA00023303"/>
    </source>
</evidence>
<dbReference type="PRINTS" id="PR01264">
    <property type="entry name" value="MECHCHANNEL"/>
</dbReference>
<organism evidence="11 12">
    <name type="scientific">Corynebacterium halotolerans YIM 70093 = DSM 44683</name>
    <dbReference type="NCBI Taxonomy" id="1121362"/>
    <lineage>
        <taxon>Bacteria</taxon>
        <taxon>Bacillati</taxon>
        <taxon>Actinomycetota</taxon>
        <taxon>Actinomycetes</taxon>
        <taxon>Mycobacteriales</taxon>
        <taxon>Corynebacteriaceae</taxon>
        <taxon>Corynebacterium</taxon>
    </lineage>
</organism>
<dbReference type="InterPro" id="IPR037673">
    <property type="entry name" value="MSC/AndL"/>
</dbReference>
<dbReference type="PANTHER" id="PTHR30266:SF2">
    <property type="entry name" value="LARGE-CONDUCTANCE MECHANOSENSITIVE CHANNEL"/>
    <property type="match status" value="1"/>
</dbReference>
<comment type="subcellular location">
    <subcellularLocation>
        <location evidence="1 10">Cell membrane</location>
        <topology evidence="1 10">Multi-pass membrane protein</topology>
    </subcellularLocation>
</comment>
<evidence type="ECO:0000256" key="3">
    <source>
        <dbReference type="ARBA" id="ARBA00022448"/>
    </source>
</evidence>
<dbReference type="STRING" id="1121362.A605_04370"/>
<protein>
    <recommendedName>
        <fullName evidence="10">Large-conductance mechanosensitive channel</fullName>
    </recommendedName>
</protein>
<dbReference type="HOGENOM" id="CLU_095787_1_2_11"/>
<dbReference type="InterPro" id="IPR019823">
    <property type="entry name" value="Mechanosensitive_channel_CS"/>
</dbReference>
<gene>
    <name evidence="10" type="primary">mscL</name>
    <name evidence="11" type="ORF">A605_04370</name>
</gene>
<evidence type="ECO:0000256" key="5">
    <source>
        <dbReference type="ARBA" id="ARBA00022692"/>
    </source>
</evidence>
<feature type="transmembrane region" description="Helical" evidence="10">
    <location>
        <begin position="84"/>
        <end position="109"/>
    </location>
</feature>
<dbReference type="InterPro" id="IPR001185">
    <property type="entry name" value="MS_channel"/>
</dbReference>
<evidence type="ECO:0000256" key="8">
    <source>
        <dbReference type="ARBA" id="ARBA00023136"/>
    </source>
</evidence>
<evidence type="ECO:0000256" key="10">
    <source>
        <dbReference type="HAMAP-Rule" id="MF_00115"/>
    </source>
</evidence>
<keyword evidence="6 10" id="KW-1133">Transmembrane helix</keyword>
<dbReference type="EMBL" id="CP003697">
    <property type="protein sequence ID" value="AGF71885.1"/>
    <property type="molecule type" value="Genomic_DNA"/>
</dbReference>
<dbReference type="HAMAP" id="MF_00115">
    <property type="entry name" value="MscL"/>
    <property type="match status" value="1"/>
</dbReference>
<evidence type="ECO:0000313" key="12">
    <source>
        <dbReference type="Proteomes" id="UP000011723"/>
    </source>
</evidence>
<reference evidence="11 12" key="1">
    <citation type="journal article" date="2012" name="Stand. Genomic Sci.">
        <title>Genome sequence of the halotolerant bacterium Corynebacterium halotolerans type strain YIM 70093(T) (= DSM 44683(T)).</title>
        <authorList>
            <person name="Ruckert C."/>
            <person name="Albersmeier A."/>
            <person name="Al-Dilaimi A."/>
            <person name="Niehaus K."/>
            <person name="Szczepanowski R."/>
            <person name="Kalinowski J."/>
        </authorList>
    </citation>
    <scope>NUCLEOTIDE SEQUENCE [LARGE SCALE GENOMIC DNA]</scope>
    <source>
        <strain evidence="11">YIM 70093</strain>
    </source>
</reference>
<evidence type="ECO:0000256" key="6">
    <source>
        <dbReference type="ARBA" id="ARBA00022989"/>
    </source>
</evidence>
<dbReference type="InterPro" id="IPR036019">
    <property type="entry name" value="MscL_channel"/>
</dbReference>
<sequence>MSIPAQAPDVQENTTMLQGFKDFIMRGNVIDLAVAVVIGSAFTAIVTAFSDHLINPLIAVLGSPEVEGLGFELRPGNSATMIDFGAIITAILNFLIVAAIIYFVIVMPMNKLNELRTRRLGVEEQTEEVAPEVALLEEIRDVLKNQGTESSGAANPGTPRQ</sequence>
<dbReference type="AlphaFoldDB" id="M1NWL8"/>
<dbReference type="eggNOG" id="COG1970">
    <property type="taxonomic scope" value="Bacteria"/>
</dbReference>